<feature type="binding site" evidence="8">
    <location>
        <begin position="12"/>
        <end position="17"/>
    </location>
    <ligand>
        <name>NADP(+)</name>
        <dbReference type="ChEBI" id="CHEBI:58349"/>
    </ligand>
</feature>
<dbReference type="InterPro" id="IPR053790">
    <property type="entry name" value="P5CR-like_CS"/>
</dbReference>
<name>A0A0R1P723_9LACO</name>
<dbReference type="HAMAP" id="MF_01925">
    <property type="entry name" value="P5C_reductase"/>
    <property type="match status" value="1"/>
</dbReference>
<comment type="catalytic activity">
    <reaction evidence="6 9">
        <text>L-proline + NADP(+) = (S)-1-pyrroline-5-carboxylate + NADPH + 2 H(+)</text>
        <dbReference type="Rhea" id="RHEA:14109"/>
        <dbReference type="ChEBI" id="CHEBI:15378"/>
        <dbReference type="ChEBI" id="CHEBI:17388"/>
        <dbReference type="ChEBI" id="CHEBI:57783"/>
        <dbReference type="ChEBI" id="CHEBI:58349"/>
        <dbReference type="ChEBI" id="CHEBI:60039"/>
        <dbReference type="EC" id="1.5.1.2"/>
    </reaction>
</comment>
<comment type="similarity">
    <text evidence="1 6 9">Belongs to the pyrroline-5-carboxylate reductase family.</text>
</comment>
<dbReference type="Gene3D" id="1.10.3730.10">
    <property type="entry name" value="ProC C-terminal domain-like"/>
    <property type="match status" value="1"/>
</dbReference>
<dbReference type="SUPFAM" id="SSF48179">
    <property type="entry name" value="6-phosphogluconate dehydrogenase C-terminal domain-like"/>
    <property type="match status" value="1"/>
</dbReference>
<evidence type="ECO:0000256" key="2">
    <source>
        <dbReference type="ARBA" id="ARBA00022650"/>
    </source>
</evidence>
<gene>
    <name evidence="6" type="primary">proC</name>
    <name evidence="12" type="ORF">FD27_GL000197</name>
</gene>
<dbReference type="OrthoDB" id="9805754at2"/>
<dbReference type="STRING" id="1423746.FD27_GL000197"/>
<keyword evidence="2 6" id="KW-0641">Proline biosynthesis</keyword>
<keyword evidence="3 6" id="KW-0521">NADP</keyword>
<evidence type="ECO:0000259" key="11">
    <source>
        <dbReference type="Pfam" id="PF14748"/>
    </source>
</evidence>
<keyword evidence="13" id="KW-1185">Reference proteome</keyword>
<accession>A0A0R1P723</accession>
<evidence type="ECO:0000256" key="4">
    <source>
        <dbReference type="ARBA" id="ARBA00023002"/>
    </source>
</evidence>
<dbReference type="NCBIfam" id="TIGR00112">
    <property type="entry name" value="proC"/>
    <property type="match status" value="1"/>
</dbReference>
<comment type="caution">
    <text evidence="12">The sequence shown here is derived from an EMBL/GenBank/DDBJ whole genome shotgun (WGS) entry which is preliminary data.</text>
</comment>
<dbReference type="PANTHER" id="PTHR11645">
    <property type="entry name" value="PYRROLINE-5-CARBOXYLATE REDUCTASE"/>
    <property type="match status" value="1"/>
</dbReference>
<dbReference type="AlphaFoldDB" id="A0A0R1P723"/>
<dbReference type="GO" id="GO:0005737">
    <property type="term" value="C:cytoplasm"/>
    <property type="evidence" value="ECO:0007669"/>
    <property type="project" value="UniProtKB-SubCell"/>
</dbReference>
<comment type="function">
    <text evidence="5 6">Catalyzes the reduction of 1-pyrroline-5-carboxylate (PCA) to L-proline.</text>
</comment>
<evidence type="ECO:0000256" key="6">
    <source>
        <dbReference type="HAMAP-Rule" id="MF_01925"/>
    </source>
</evidence>
<keyword evidence="4 6" id="KW-0560">Oxidoreductase</keyword>
<proteinExistence type="inferred from homology"/>
<feature type="domain" description="Pyrroline-5-carboxylate reductase catalytic N-terminal" evidence="10">
    <location>
        <begin position="9"/>
        <end position="100"/>
    </location>
</feature>
<evidence type="ECO:0000256" key="9">
    <source>
        <dbReference type="RuleBase" id="RU003903"/>
    </source>
</evidence>
<evidence type="ECO:0000256" key="8">
    <source>
        <dbReference type="PIRSR" id="PIRSR000193-1"/>
    </source>
</evidence>
<dbReference type="InterPro" id="IPR036291">
    <property type="entry name" value="NAD(P)-bd_dom_sf"/>
</dbReference>
<sequence>MTNQKRPLVAVIGAGNMGTAILKGLKNLNKYDLLVQNPENPRVSKLAGQLGFELVHDNEAVVAKQPQFVILTTPAPVTLDVAKELKKLPASTFVISSAAGVPLHKLNRRITNSIVAAMIPNTPVAVNAGTIGLAMDANVSDKERATVVDFLSQLGQVIEVPEKQLDIIGVVGGCGPAFVDVFMDAMSDAAVAHGMNRQTAYQVIASMVKGSGALALATKQSPSALRDEVTSPAGTTIRGVMALEKHGMRHAVIEAVNKASD</sequence>
<dbReference type="GO" id="GO:0004735">
    <property type="term" value="F:pyrroline-5-carboxylate reductase activity"/>
    <property type="evidence" value="ECO:0007669"/>
    <property type="project" value="UniProtKB-UniRule"/>
</dbReference>
<feature type="binding site" evidence="8">
    <location>
        <position position="58"/>
    </location>
    <ligand>
        <name>NADPH</name>
        <dbReference type="ChEBI" id="CHEBI:57783"/>
    </ligand>
</feature>
<dbReference type="InterPro" id="IPR029036">
    <property type="entry name" value="P5CR_dimer"/>
</dbReference>
<dbReference type="PATRIC" id="fig|1423746.3.peg.202"/>
<evidence type="ECO:0000313" key="12">
    <source>
        <dbReference type="EMBL" id="KRL28311.1"/>
    </source>
</evidence>
<evidence type="ECO:0000313" key="13">
    <source>
        <dbReference type="Proteomes" id="UP000051445"/>
    </source>
</evidence>
<dbReference type="SUPFAM" id="SSF51735">
    <property type="entry name" value="NAD(P)-binding Rossmann-fold domains"/>
    <property type="match status" value="1"/>
</dbReference>
<dbReference type="EMBL" id="AZER01000010">
    <property type="protein sequence ID" value="KRL28311.1"/>
    <property type="molecule type" value="Genomic_DNA"/>
</dbReference>
<dbReference type="Pfam" id="PF14748">
    <property type="entry name" value="P5CR_dimer"/>
    <property type="match status" value="1"/>
</dbReference>
<evidence type="ECO:0000256" key="7">
    <source>
        <dbReference type="NCBIfam" id="TIGR00112"/>
    </source>
</evidence>
<dbReference type="Gene3D" id="3.40.50.720">
    <property type="entry name" value="NAD(P)-binding Rossmann-like Domain"/>
    <property type="match status" value="1"/>
</dbReference>
<keyword evidence="6" id="KW-0963">Cytoplasm</keyword>
<comment type="catalytic activity">
    <reaction evidence="6">
        <text>L-proline + NAD(+) = (S)-1-pyrroline-5-carboxylate + NADH + 2 H(+)</text>
        <dbReference type="Rhea" id="RHEA:14105"/>
        <dbReference type="ChEBI" id="CHEBI:15378"/>
        <dbReference type="ChEBI" id="CHEBI:17388"/>
        <dbReference type="ChEBI" id="CHEBI:57540"/>
        <dbReference type="ChEBI" id="CHEBI:57945"/>
        <dbReference type="ChEBI" id="CHEBI:60039"/>
        <dbReference type="EC" id="1.5.1.2"/>
    </reaction>
</comment>
<evidence type="ECO:0000256" key="3">
    <source>
        <dbReference type="ARBA" id="ARBA00022857"/>
    </source>
</evidence>
<evidence type="ECO:0000259" key="10">
    <source>
        <dbReference type="Pfam" id="PF03807"/>
    </source>
</evidence>
<reference evidence="12 13" key="1">
    <citation type="journal article" date="2015" name="Genome Announc.">
        <title>Expanding the biotechnology potential of lactobacilli through comparative genomics of 213 strains and associated genera.</title>
        <authorList>
            <person name="Sun Z."/>
            <person name="Harris H.M."/>
            <person name="McCann A."/>
            <person name="Guo C."/>
            <person name="Argimon S."/>
            <person name="Zhang W."/>
            <person name="Yang X."/>
            <person name="Jeffery I.B."/>
            <person name="Cooney J.C."/>
            <person name="Kagawa T.F."/>
            <person name="Liu W."/>
            <person name="Song Y."/>
            <person name="Salvetti E."/>
            <person name="Wrobel A."/>
            <person name="Rasinkangas P."/>
            <person name="Parkhill J."/>
            <person name="Rea M.C."/>
            <person name="O'Sullivan O."/>
            <person name="Ritari J."/>
            <person name="Douillard F.P."/>
            <person name="Paul Ross R."/>
            <person name="Yang R."/>
            <person name="Briner A.E."/>
            <person name="Felis G.E."/>
            <person name="de Vos W.M."/>
            <person name="Barrangou R."/>
            <person name="Klaenhammer T.R."/>
            <person name="Caufield P.W."/>
            <person name="Cui Y."/>
            <person name="Zhang H."/>
            <person name="O'Toole P.W."/>
        </authorList>
    </citation>
    <scope>NUCLEOTIDE SEQUENCE [LARGE SCALE GENOMIC DNA]</scope>
    <source>
        <strain evidence="12 13">DSM 13145</strain>
    </source>
</reference>
<comment type="pathway">
    <text evidence="6 9">Amino-acid biosynthesis; L-proline biosynthesis; L-proline from L-glutamate 5-semialdehyde: step 1/1.</text>
</comment>
<keyword evidence="6 9" id="KW-0028">Amino-acid biosynthesis</keyword>
<dbReference type="Pfam" id="PF03807">
    <property type="entry name" value="F420_oxidored"/>
    <property type="match status" value="1"/>
</dbReference>
<dbReference type="PROSITE" id="PS00521">
    <property type="entry name" value="P5CR"/>
    <property type="match status" value="1"/>
</dbReference>
<dbReference type="EC" id="1.5.1.2" evidence="6 7"/>
<evidence type="ECO:0000256" key="1">
    <source>
        <dbReference type="ARBA" id="ARBA00005525"/>
    </source>
</evidence>
<dbReference type="PIRSF" id="PIRSF000193">
    <property type="entry name" value="Pyrrol-5-carb_rd"/>
    <property type="match status" value="1"/>
</dbReference>
<dbReference type="GO" id="GO:0055129">
    <property type="term" value="P:L-proline biosynthetic process"/>
    <property type="evidence" value="ECO:0007669"/>
    <property type="project" value="UniProtKB-UniRule"/>
</dbReference>
<comment type="subcellular location">
    <subcellularLocation>
        <location evidence="6">Cytoplasm</location>
    </subcellularLocation>
</comment>
<dbReference type="FunFam" id="1.10.3730.10:FF:000001">
    <property type="entry name" value="Pyrroline-5-carboxylate reductase"/>
    <property type="match status" value="1"/>
</dbReference>
<organism evidence="12 13">
    <name type="scientific">Limosilactobacillus frumenti DSM 13145</name>
    <dbReference type="NCBI Taxonomy" id="1423746"/>
    <lineage>
        <taxon>Bacteria</taxon>
        <taxon>Bacillati</taxon>
        <taxon>Bacillota</taxon>
        <taxon>Bacilli</taxon>
        <taxon>Lactobacillales</taxon>
        <taxon>Lactobacillaceae</taxon>
        <taxon>Limosilactobacillus</taxon>
    </lineage>
</organism>
<feature type="domain" description="Pyrroline-5-carboxylate reductase dimerisation" evidence="11">
    <location>
        <begin position="162"/>
        <end position="260"/>
    </location>
</feature>
<dbReference type="PANTHER" id="PTHR11645:SF0">
    <property type="entry name" value="PYRROLINE-5-CARBOXYLATE REDUCTASE 3"/>
    <property type="match status" value="1"/>
</dbReference>
<dbReference type="InterPro" id="IPR028939">
    <property type="entry name" value="P5C_Rdtase_cat_N"/>
</dbReference>
<dbReference type="InterPro" id="IPR000304">
    <property type="entry name" value="Pyrroline-COOH_reductase"/>
</dbReference>
<dbReference type="UniPathway" id="UPA00098">
    <property type="reaction ID" value="UER00361"/>
</dbReference>
<protein>
    <recommendedName>
        <fullName evidence="6 7">Pyrroline-5-carboxylate reductase</fullName>
        <shortName evidence="6">P5C reductase</shortName>
        <shortName evidence="6">P5CR</shortName>
        <ecNumber evidence="6 7">1.5.1.2</ecNumber>
    </recommendedName>
    <alternativeName>
        <fullName evidence="6">PCA reductase</fullName>
    </alternativeName>
</protein>
<dbReference type="RefSeq" id="WP_057748788.1">
    <property type="nucleotide sequence ID" value="NZ_AZER01000010.1"/>
</dbReference>
<dbReference type="Proteomes" id="UP000051445">
    <property type="component" value="Unassembled WGS sequence"/>
</dbReference>
<evidence type="ECO:0000256" key="5">
    <source>
        <dbReference type="ARBA" id="ARBA00058118"/>
    </source>
</evidence>
<dbReference type="InterPro" id="IPR008927">
    <property type="entry name" value="6-PGluconate_DH-like_C_sf"/>
</dbReference>